<dbReference type="Proteomes" id="UP000002698">
    <property type="component" value="Chromosome"/>
</dbReference>
<dbReference type="EC" id="3.1.3.-" evidence="3"/>
<evidence type="ECO:0000256" key="2">
    <source>
        <dbReference type="PIRSR" id="PIRSR613078-2"/>
    </source>
</evidence>
<keyword evidence="3" id="KW-0378">Hydrolase</keyword>
<dbReference type="RefSeq" id="WP_011322392.1">
    <property type="nucleotide sequence ID" value="NC_007426.1"/>
</dbReference>
<dbReference type="EnsemblBacteria" id="CAI48757">
    <property type="protein sequence ID" value="CAI48757"/>
    <property type="gene ID" value="NP_1332A"/>
</dbReference>
<dbReference type="HOGENOM" id="CLU_033323_9_5_2"/>
<dbReference type="Pfam" id="PF00300">
    <property type="entry name" value="His_Phos_1"/>
    <property type="match status" value="1"/>
</dbReference>
<dbReference type="InterPro" id="IPR013078">
    <property type="entry name" value="His_Pase_superF_clade-1"/>
</dbReference>
<dbReference type="KEGG" id="nph:NP_1332A"/>
<name>A0A1U7EUT7_NATPD</name>
<dbReference type="PANTHER" id="PTHR48100:SF62">
    <property type="entry name" value="GLUCOSYL-3-PHOSPHOGLYCERATE PHOSPHATASE"/>
    <property type="match status" value="1"/>
</dbReference>
<dbReference type="EMBL" id="CR936257">
    <property type="protein sequence ID" value="CAI48757.1"/>
    <property type="molecule type" value="Genomic_DNA"/>
</dbReference>
<dbReference type="SMART" id="SM00855">
    <property type="entry name" value="PGAM"/>
    <property type="match status" value="1"/>
</dbReference>
<feature type="binding site" evidence="2">
    <location>
        <begin position="8"/>
        <end position="15"/>
    </location>
    <ligand>
        <name>substrate</name>
    </ligand>
</feature>
<evidence type="ECO:0000256" key="1">
    <source>
        <dbReference type="PIRSR" id="PIRSR613078-1"/>
    </source>
</evidence>
<feature type="binding site" evidence="2">
    <location>
        <position position="59"/>
    </location>
    <ligand>
        <name>substrate</name>
    </ligand>
</feature>
<accession>A0A1U7EUT7</accession>
<keyword evidence="4" id="KW-1185">Reference proteome</keyword>
<dbReference type="PANTHER" id="PTHR48100">
    <property type="entry name" value="BROAD-SPECIFICITY PHOSPHATASE YOR283W-RELATED"/>
    <property type="match status" value="1"/>
</dbReference>
<dbReference type="SUPFAM" id="SSF53254">
    <property type="entry name" value="Phosphoglycerate mutase-like"/>
    <property type="match status" value="1"/>
</dbReference>
<dbReference type="GO" id="GO:0005737">
    <property type="term" value="C:cytoplasm"/>
    <property type="evidence" value="ECO:0007669"/>
    <property type="project" value="TreeGrafter"/>
</dbReference>
<reference evidence="3 4" key="1">
    <citation type="journal article" date="2005" name="Genome Res.">
        <title>Living with two extremes: conclusions from the genome sequence of Natronomonas pharaonis.</title>
        <authorList>
            <person name="Falb M."/>
            <person name="Pfeiffer F."/>
            <person name="Palm P."/>
            <person name="Rodewald K."/>
            <person name="Hickmann V."/>
            <person name="Tittor J."/>
            <person name="Oesterhelt D."/>
        </authorList>
    </citation>
    <scope>NUCLEOTIDE SEQUENCE [LARGE SCALE GENOMIC DNA]</scope>
    <source>
        <strain evidence="4">ATCC 35678 / DSM 2160 / CIP 103997 / JCM 8858 / NBRC 14720 / NCIMB 2260 / Gabara</strain>
    </source>
</reference>
<dbReference type="GeneID" id="3702769"/>
<feature type="active site" description="Proton donor/acceptor" evidence="1">
    <location>
        <position position="84"/>
    </location>
</feature>
<organism evidence="3 4">
    <name type="scientific">Natronomonas pharaonis (strain ATCC 35678 / DSM 2160 / CIP 103997 / JCM 8858 / NBRC 14720 / NCIMB 2260 / Gabara)</name>
    <name type="common">Halobacterium pharaonis</name>
    <dbReference type="NCBI Taxonomy" id="348780"/>
    <lineage>
        <taxon>Archaea</taxon>
        <taxon>Methanobacteriati</taxon>
        <taxon>Methanobacteriota</taxon>
        <taxon>Stenosarchaea group</taxon>
        <taxon>Halobacteria</taxon>
        <taxon>Halobacteriales</taxon>
        <taxon>Natronomonadaceae</taxon>
        <taxon>Natronomonas</taxon>
    </lineage>
</organism>
<gene>
    <name evidence="3" type="ordered locus">NP_1332A</name>
</gene>
<proteinExistence type="predicted"/>
<dbReference type="AlphaFoldDB" id="A0A1U7EUT7"/>
<dbReference type="InterPro" id="IPR050275">
    <property type="entry name" value="PGM_Phosphatase"/>
</dbReference>
<evidence type="ECO:0000313" key="3">
    <source>
        <dbReference type="EMBL" id="CAI48757.1"/>
    </source>
</evidence>
<protein>
    <submittedName>
        <fullName evidence="3">CobC/GpmA family phosphatase</fullName>
        <ecNumber evidence="3">3.1.3.-</ecNumber>
    </submittedName>
</protein>
<dbReference type="PIRSF" id="PIRSF000709">
    <property type="entry name" value="6PFK_2-Ptase"/>
    <property type="match status" value="1"/>
</dbReference>
<evidence type="ECO:0000313" key="4">
    <source>
        <dbReference type="Proteomes" id="UP000002698"/>
    </source>
</evidence>
<dbReference type="eggNOG" id="arCOG01991">
    <property type="taxonomic scope" value="Archaea"/>
</dbReference>
<dbReference type="CDD" id="cd07067">
    <property type="entry name" value="HP_PGM_like"/>
    <property type="match status" value="1"/>
</dbReference>
<sequence>MTRIVAVRHGETDWNRNGRMQGWAPVPLNETGHEQAAAAASWLSDTYDIDRVIASDLHRTEQTAERILDATEPADVRFDPGWRERDLGVYQGLTYQDIESRFPEFGLGETAYEATLALPEGGESLRDMADRVTGQFETVRDRYAGETVLVVTHGGPLHVLLGYARDLSLPAALKNHHLDNCAVTEFRVAGREVEVVRENDTRWR</sequence>
<feature type="active site" description="Tele-phosphohistidine intermediate" evidence="1">
    <location>
        <position position="9"/>
    </location>
</feature>
<dbReference type="STRING" id="348780.NP_1332A"/>
<dbReference type="InterPro" id="IPR029033">
    <property type="entry name" value="His_PPase_superfam"/>
</dbReference>
<dbReference type="GO" id="GO:0016791">
    <property type="term" value="F:phosphatase activity"/>
    <property type="evidence" value="ECO:0007669"/>
    <property type="project" value="TreeGrafter"/>
</dbReference>
<dbReference type="Gene3D" id="3.40.50.1240">
    <property type="entry name" value="Phosphoglycerate mutase-like"/>
    <property type="match status" value="1"/>
</dbReference>
<dbReference type="OrthoDB" id="304253at2157"/>